<comment type="caution">
    <text evidence="1">The sequence shown here is derived from an EMBL/GenBank/DDBJ whole genome shotgun (WGS) entry which is preliminary data.</text>
</comment>
<proteinExistence type="predicted"/>
<name>A0ACC1AN01_9ROSI</name>
<gene>
    <name evidence="1" type="ORF">Patl1_32438</name>
</gene>
<keyword evidence="2" id="KW-1185">Reference proteome</keyword>
<accession>A0ACC1AN01</accession>
<dbReference type="EMBL" id="CM047905">
    <property type="protein sequence ID" value="KAJ0088013.1"/>
    <property type="molecule type" value="Genomic_DNA"/>
</dbReference>
<protein>
    <submittedName>
        <fullName evidence="1">Uncharacterized protein</fullName>
    </submittedName>
</protein>
<sequence length="584" mass="63127">MDKQQPPPPQTPTPPTTTAEPPLQPPPPQQQESPSPLPSTTSTPPTPTSNPNPNSNQPQPPKPTLTPQPRPTSFSRPWQQQQQQQPSHFSHFSSLPSSPSSSPSSSASAPQRGGIALGVPAPRPAASSSQPTPSFSASFGQQFGSLGRTGVNVPDSLSNSSPLQARQQVQGIQGMGMIGSLGSGAQLRPGGISVQHHQQRPTQQSSLRPPPSPPSSQPPATQVKNGPFWNSAFVLIFKYIIILNRHEFKFALPKREDRVWLLEVRKLDLIFLATSSPVLVVFHGIPLNFQGQGLMRVSPVGSPGSTAPNASQSIQSLNQPWLSSGSQGKPPLPPPSSYRPQLSSPSMQQRVHIPQQHVPLSTTSQQQHVSSVQPQQPKPSHQPQESYGQQFPSSRVPQSLPHQQQISRAQTSAVHKPSSLSMVQPGTVQQATQSRVVSAESDESSNQIVSKRSINELVNQIDPSERLDPEVEDILVDIAEDFVESIITFGCSLAKHRKSDTLEAKDILLHVERNWNMTLPGFSCDEIKTYRKPLTNDIHKERLAVIKKSVMATELTSTKTSAGQAAVNSKSNLGKIPANIIGST</sequence>
<evidence type="ECO:0000313" key="1">
    <source>
        <dbReference type="EMBL" id="KAJ0088013.1"/>
    </source>
</evidence>
<organism evidence="1 2">
    <name type="scientific">Pistacia atlantica</name>
    <dbReference type="NCBI Taxonomy" id="434234"/>
    <lineage>
        <taxon>Eukaryota</taxon>
        <taxon>Viridiplantae</taxon>
        <taxon>Streptophyta</taxon>
        <taxon>Embryophyta</taxon>
        <taxon>Tracheophyta</taxon>
        <taxon>Spermatophyta</taxon>
        <taxon>Magnoliopsida</taxon>
        <taxon>eudicotyledons</taxon>
        <taxon>Gunneridae</taxon>
        <taxon>Pentapetalae</taxon>
        <taxon>rosids</taxon>
        <taxon>malvids</taxon>
        <taxon>Sapindales</taxon>
        <taxon>Anacardiaceae</taxon>
        <taxon>Pistacia</taxon>
    </lineage>
</organism>
<dbReference type="Proteomes" id="UP001164250">
    <property type="component" value="Chromosome 9"/>
</dbReference>
<evidence type="ECO:0000313" key="2">
    <source>
        <dbReference type="Proteomes" id="UP001164250"/>
    </source>
</evidence>
<reference evidence="2" key="1">
    <citation type="journal article" date="2023" name="G3 (Bethesda)">
        <title>Genome assembly and association tests identify interacting loci associated with vigor, precocity, and sex in interspecific pistachio rootstocks.</title>
        <authorList>
            <person name="Palmer W."/>
            <person name="Jacygrad E."/>
            <person name="Sagayaradj S."/>
            <person name="Cavanaugh K."/>
            <person name="Han R."/>
            <person name="Bertier L."/>
            <person name="Beede B."/>
            <person name="Kafkas S."/>
            <person name="Golino D."/>
            <person name="Preece J."/>
            <person name="Michelmore R."/>
        </authorList>
    </citation>
    <scope>NUCLEOTIDE SEQUENCE [LARGE SCALE GENOMIC DNA]</scope>
</reference>